<dbReference type="Gene3D" id="1.20.58.1970">
    <property type="match status" value="1"/>
</dbReference>
<evidence type="ECO:0000259" key="1">
    <source>
        <dbReference type="Pfam" id="PF20662"/>
    </source>
</evidence>
<proteinExistence type="predicted"/>
<sequence length="153" mass="17022">MNYCLESAFAPPLTPRNELKTEQQAEELTQSELHLIQFTLSPYAELLNSETVTILLNELALALSSRLEVSLTKLRYSQQGVLALDKAVRAICNELIQLGGSEIRTNFGKVNRLIAILSCDDMSSALSLVTTEAKDMSNEQVKSILKLRTDIHQ</sequence>
<name>D8M8U9_BLAHO</name>
<keyword evidence="3" id="KW-1185">Reference proteome</keyword>
<dbReference type="PANTHER" id="PTHR24016">
    <property type="entry name" value="CONSERVED OLIGOMERIC GOLGI COMPLEX SUBUNIT 4"/>
    <property type="match status" value="1"/>
</dbReference>
<dbReference type="InterPro" id="IPR048682">
    <property type="entry name" value="COG4"/>
</dbReference>
<accession>D8M8U9</accession>
<organism evidence="2">
    <name type="scientific">Blastocystis hominis</name>
    <dbReference type="NCBI Taxonomy" id="12968"/>
    <lineage>
        <taxon>Eukaryota</taxon>
        <taxon>Sar</taxon>
        <taxon>Stramenopiles</taxon>
        <taxon>Bigyra</taxon>
        <taxon>Opalozoa</taxon>
        <taxon>Opalinata</taxon>
        <taxon>Blastocystidae</taxon>
        <taxon>Blastocystis</taxon>
    </lineage>
</organism>
<dbReference type="GeneID" id="24921256"/>
<dbReference type="Proteomes" id="UP000008312">
    <property type="component" value="Unassembled WGS sequence"/>
</dbReference>
<dbReference type="AlphaFoldDB" id="D8M8U9"/>
<dbReference type="Pfam" id="PF20662">
    <property type="entry name" value="COG4_C"/>
    <property type="match status" value="1"/>
</dbReference>
<feature type="domain" description="Conserved oligomeric Golgi complex subunit 4 C-terminal" evidence="1">
    <location>
        <begin position="18"/>
        <end position="133"/>
    </location>
</feature>
<evidence type="ECO:0000313" key="3">
    <source>
        <dbReference type="Proteomes" id="UP000008312"/>
    </source>
</evidence>
<evidence type="ECO:0000313" key="2">
    <source>
        <dbReference type="EMBL" id="CBK24488.2"/>
    </source>
</evidence>
<gene>
    <name evidence="2" type="ORF">GSBLH_T00004220001</name>
</gene>
<dbReference type="InterPro" id="IPR048684">
    <property type="entry name" value="COG4_C"/>
</dbReference>
<dbReference type="PANTHER" id="PTHR24016:SF0">
    <property type="entry name" value="CONSERVED OLIGOMERIC GOLGI COMPLEX SUBUNIT 4"/>
    <property type="match status" value="1"/>
</dbReference>
<protein>
    <recommendedName>
        <fullName evidence="1">Conserved oligomeric Golgi complex subunit 4 C-terminal domain-containing protein</fullName>
    </recommendedName>
</protein>
<reference evidence="2" key="1">
    <citation type="submission" date="2010-02" db="EMBL/GenBank/DDBJ databases">
        <title>Sequencing and annotation of the Blastocystis hominis genome.</title>
        <authorList>
            <person name="Wincker P."/>
        </authorList>
    </citation>
    <scope>NUCLEOTIDE SEQUENCE</scope>
    <source>
        <strain evidence="2">Singapore isolate B</strain>
    </source>
</reference>
<dbReference type="InParanoid" id="D8M8U9"/>
<dbReference type="OrthoDB" id="10464516at2759"/>
<dbReference type="EMBL" id="FN668688">
    <property type="protein sequence ID" value="CBK24488.2"/>
    <property type="molecule type" value="Genomic_DNA"/>
</dbReference>
<dbReference type="RefSeq" id="XP_012898536.1">
    <property type="nucleotide sequence ID" value="XM_013043082.1"/>
</dbReference>